<sequence>MWRSRSSAHEASPTVAGLVIPKPYGTSDARRAARAAHAPRAGAAPPRARPERTQGRAAARLMAMVLRPPLLKSCAGALSAWRRSVLWEQQEQRLRLSSALLSMEDSVLKAAREAPVLTAAGHLAKVLRGVWAARRAAQLGSALERWRCRQACSAAWQTRQKALVAELQRLADEDAVVSVKLMQAAEAATEQARAWALRAANAALRRAAALKASQALGHWKAQVRSWANTAPAAIGSRSRGVRPSPVICRLSKRALAPWWLAWKRAKIAGRRQAAACGGLARQCRCLALRRVGGAFASWRTFRPTRSEYTQSDSAQVQNLSEAALASAPLASRADRLLRLKVRLAWHDVRCALCGEERSQADFASRCSTASADPEGPGEELTALQRRLDRGSACLLEYVLASLWRARLRGALNAMLEAAAGDGSDGSEAGLDVSLQEDVHENVVAQRGKRWSHRAPI</sequence>
<comment type="caution">
    <text evidence="2">The sequence shown here is derived from an EMBL/GenBank/DDBJ whole genome shotgun (WGS) entry which is preliminary data.</text>
</comment>
<evidence type="ECO:0000313" key="3">
    <source>
        <dbReference type="Proteomes" id="UP001178507"/>
    </source>
</evidence>
<dbReference type="Proteomes" id="UP001178507">
    <property type="component" value="Unassembled WGS sequence"/>
</dbReference>
<protein>
    <submittedName>
        <fullName evidence="2">Uncharacterized protein</fullName>
    </submittedName>
</protein>
<reference evidence="2" key="1">
    <citation type="submission" date="2023-08" db="EMBL/GenBank/DDBJ databases">
        <authorList>
            <person name="Chen Y."/>
            <person name="Shah S."/>
            <person name="Dougan E. K."/>
            <person name="Thang M."/>
            <person name="Chan C."/>
        </authorList>
    </citation>
    <scope>NUCLEOTIDE SEQUENCE</scope>
</reference>
<feature type="compositionally biased region" description="Low complexity" evidence="1">
    <location>
        <begin position="35"/>
        <end position="46"/>
    </location>
</feature>
<evidence type="ECO:0000256" key="1">
    <source>
        <dbReference type="SAM" id="MobiDB-lite"/>
    </source>
</evidence>
<feature type="region of interest" description="Disordered" evidence="1">
    <location>
        <begin position="1"/>
        <end position="54"/>
    </location>
</feature>
<dbReference type="EMBL" id="CAUJNA010001890">
    <property type="protein sequence ID" value="CAJ1389503.1"/>
    <property type="molecule type" value="Genomic_DNA"/>
</dbReference>
<proteinExistence type="predicted"/>
<name>A0AA36IL88_9DINO</name>
<keyword evidence="3" id="KW-1185">Reference proteome</keyword>
<gene>
    <name evidence="2" type="ORF">EVOR1521_LOCUS15108</name>
</gene>
<accession>A0AA36IL88</accession>
<evidence type="ECO:0000313" key="2">
    <source>
        <dbReference type="EMBL" id="CAJ1389503.1"/>
    </source>
</evidence>
<organism evidence="2 3">
    <name type="scientific">Effrenium voratum</name>
    <dbReference type="NCBI Taxonomy" id="2562239"/>
    <lineage>
        <taxon>Eukaryota</taxon>
        <taxon>Sar</taxon>
        <taxon>Alveolata</taxon>
        <taxon>Dinophyceae</taxon>
        <taxon>Suessiales</taxon>
        <taxon>Symbiodiniaceae</taxon>
        <taxon>Effrenium</taxon>
    </lineage>
</organism>
<dbReference type="AlphaFoldDB" id="A0AA36IL88"/>